<name>A0ACC0XEK5_9ROSI</name>
<organism evidence="1 2">
    <name type="scientific">Pistacia integerrima</name>
    <dbReference type="NCBI Taxonomy" id="434235"/>
    <lineage>
        <taxon>Eukaryota</taxon>
        <taxon>Viridiplantae</taxon>
        <taxon>Streptophyta</taxon>
        <taxon>Embryophyta</taxon>
        <taxon>Tracheophyta</taxon>
        <taxon>Spermatophyta</taxon>
        <taxon>Magnoliopsida</taxon>
        <taxon>eudicotyledons</taxon>
        <taxon>Gunneridae</taxon>
        <taxon>Pentapetalae</taxon>
        <taxon>rosids</taxon>
        <taxon>malvids</taxon>
        <taxon>Sapindales</taxon>
        <taxon>Anacardiaceae</taxon>
        <taxon>Pistacia</taxon>
    </lineage>
</organism>
<protein>
    <submittedName>
        <fullName evidence="1">Uncharacterized protein</fullName>
    </submittedName>
</protein>
<evidence type="ECO:0000313" key="1">
    <source>
        <dbReference type="EMBL" id="KAJ0014938.1"/>
    </source>
</evidence>
<proteinExistence type="predicted"/>
<comment type="caution">
    <text evidence="1">The sequence shown here is derived from an EMBL/GenBank/DDBJ whole genome shotgun (WGS) entry which is preliminary data.</text>
</comment>
<dbReference type="Proteomes" id="UP001163603">
    <property type="component" value="Chromosome 13"/>
</dbReference>
<gene>
    <name evidence="1" type="ORF">Pint_20096</name>
</gene>
<reference evidence="2" key="1">
    <citation type="journal article" date="2023" name="G3 (Bethesda)">
        <title>Genome assembly and association tests identify interacting loci associated with vigor, precocity, and sex in interspecific pistachio rootstocks.</title>
        <authorList>
            <person name="Palmer W."/>
            <person name="Jacygrad E."/>
            <person name="Sagayaradj S."/>
            <person name="Cavanaugh K."/>
            <person name="Han R."/>
            <person name="Bertier L."/>
            <person name="Beede B."/>
            <person name="Kafkas S."/>
            <person name="Golino D."/>
            <person name="Preece J."/>
            <person name="Michelmore R."/>
        </authorList>
    </citation>
    <scope>NUCLEOTIDE SEQUENCE [LARGE SCALE GENOMIC DNA]</scope>
</reference>
<accession>A0ACC0XEK5</accession>
<keyword evidence="2" id="KW-1185">Reference proteome</keyword>
<dbReference type="EMBL" id="CM047748">
    <property type="protein sequence ID" value="KAJ0014938.1"/>
    <property type="molecule type" value="Genomic_DNA"/>
</dbReference>
<sequence length="411" mass="46860">MGEREAGSSSSLAGGDETPLHSIVVQKENDANTAVPLSKNEKKWLESFVNLSKNHHEVIRTKIERVPAMLREVKDNSGCYDPLVVSIGPYHYGNTRLELMQRHKQTMALQYVDGDLKLLEKLYQDVRREAEAAKQCYTDQSSVDKFNNEDFSQIMFLDACFILRFIYCIAKDEPKALQIKNNMIALVKRDLFLLENQIPFQVVNKLSFKFGDETEKKEMLNKFVTNIRSLPPKMKELKEVGIHFRSSKTNKFTDVAFQPGYLAKLELPPIYIDDSTKSMLLNVVAYECSPNGPDDFGVSSYICLMDSLIDHEEDVKELRSKGIFLNFLGSDQQVADLFNEIADNLVSHPHAYAAVKDGIEKHYKNRLKIWLAEWLHTHFSSPWTVLAFIGAVLALVLTVIQTLELFKPSKS</sequence>
<evidence type="ECO:0000313" key="2">
    <source>
        <dbReference type="Proteomes" id="UP001163603"/>
    </source>
</evidence>